<evidence type="ECO:0000313" key="1">
    <source>
        <dbReference type="EMBL" id="CAK5086686.1"/>
    </source>
</evidence>
<keyword evidence="2" id="KW-1185">Reference proteome</keyword>
<dbReference type="Proteomes" id="UP001497535">
    <property type="component" value="Unassembled WGS sequence"/>
</dbReference>
<name>A0ACB1A8E6_MELEN</name>
<reference evidence="1" key="1">
    <citation type="submission" date="2023-11" db="EMBL/GenBank/DDBJ databases">
        <authorList>
            <person name="Poullet M."/>
        </authorList>
    </citation>
    <scope>NUCLEOTIDE SEQUENCE</scope>
    <source>
        <strain evidence="1">E1834</strain>
    </source>
</reference>
<gene>
    <name evidence="1" type="ORF">MENTE1834_LOCUS34199</name>
</gene>
<dbReference type="EMBL" id="CAVMJV010000061">
    <property type="protein sequence ID" value="CAK5086686.1"/>
    <property type="molecule type" value="Genomic_DNA"/>
</dbReference>
<protein>
    <submittedName>
        <fullName evidence="1">Uncharacterized protein</fullName>
    </submittedName>
</protein>
<sequence length="223" mass="25910">MSDNCASTKQPHLMELMNQMCKEAGIQECQPQLLLQMCDMAYSLTKNVLVEARSVADFSGKKFVEKSDVDFALKTFSLFIYLLKKFFFLPPSLDEKYCKDRPPIALMNDLAQEKNSQPLPQIRQNYGLRLPNDRFCQLQSNFVYDDLPSTSNNNKDEDDELRQQNIQSSENFPKRQKPESSTNFNPDLVANLLMGRTNNDSRKRAFHDEEKEDKTEDFDDYDC</sequence>
<organism evidence="1 2">
    <name type="scientific">Meloidogyne enterolobii</name>
    <name type="common">Root-knot nematode worm</name>
    <name type="synonym">Meloidogyne mayaguensis</name>
    <dbReference type="NCBI Taxonomy" id="390850"/>
    <lineage>
        <taxon>Eukaryota</taxon>
        <taxon>Metazoa</taxon>
        <taxon>Ecdysozoa</taxon>
        <taxon>Nematoda</taxon>
        <taxon>Chromadorea</taxon>
        <taxon>Rhabditida</taxon>
        <taxon>Tylenchina</taxon>
        <taxon>Tylenchomorpha</taxon>
        <taxon>Tylenchoidea</taxon>
        <taxon>Meloidogynidae</taxon>
        <taxon>Meloidogyninae</taxon>
        <taxon>Meloidogyne</taxon>
    </lineage>
</organism>
<evidence type="ECO:0000313" key="2">
    <source>
        <dbReference type="Proteomes" id="UP001497535"/>
    </source>
</evidence>
<comment type="caution">
    <text evidence="1">The sequence shown here is derived from an EMBL/GenBank/DDBJ whole genome shotgun (WGS) entry which is preliminary data.</text>
</comment>
<accession>A0ACB1A8E6</accession>
<proteinExistence type="predicted"/>